<dbReference type="UniPathway" id="UPA00588">
    <property type="reaction ID" value="UER00646"/>
</dbReference>
<evidence type="ECO:0000256" key="5">
    <source>
        <dbReference type="ARBA" id="ARBA00008391"/>
    </source>
</evidence>
<dbReference type="InterPro" id="IPR000836">
    <property type="entry name" value="PRTase_dom"/>
</dbReference>
<name>C0CUW1_9FIRM</name>
<comment type="subunit">
    <text evidence="6 12">Homodimer.</text>
</comment>
<evidence type="ECO:0000256" key="12">
    <source>
        <dbReference type="HAMAP-Rule" id="MF_00004"/>
    </source>
</evidence>
<dbReference type="InterPro" id="IPR005764">
    <property type="entry name" value="Ade_phspho_trans"/>
</dbReference>
<dbReference type="NCBIfam" id="TIGR01090">
    <property type="entry name" value="apt"/>
    <property type="match status" value="1"/>
</dbReference>
<comment type="catalytic activity">
    <reaction evidence="1 12">
        <text>AMP + diphosphate = 5-phospho-alpha-D-ribose 1-diphosphate + adenine</text>
        <dbReference type="Rhea" id="RHEA:16609"/>
        <dbReference type="ChEBI" id="CHEBI:16708"/>
        <dbReference type="ChEBI" id="CHEBI:33019"/>
        <dbReference type="ChEBI" id="CHEBI:58017"/>
        <dbReference type="ChEBI" id="CHEBI:456215"/>
        <dbReference type="EC" id="2.4.2.7"/>
    </reaction>
</comment>
<evidence type="ECO:0000256" key="6">
    <source>
        <dbReference type="ARBA" id="ARBA00011738"/>
    </source>
</evidence>
<keyword evidence="8 12" id="KW-0963">Cytoplasm</keyword>
<accession>C0CUW1</accession>
<dbReference type="NCBIfam" id="NF002633">
    <property type="entry name" value="PRK02304.1-2"/>
    <property type="match status" value="1"/>
</dbReference>
<evidence type="ECO:0000259" key="13">
    <source>
        <dbReference type="Pfam" id="PF00156"/>
    </source>
</evidence>
<evidence type="ECO:0000256" key="4">
    <source>
        <dbReference type="ARBA" id="ARBA00004659"/>
    </source>
</evidence>
<gene>
    <name evidence="12 14" type="primary">apt</name>
    <name evidence="14" type="ORF">CLOSTASPAR_00650</name>
</gene>
<dbReference type="Gene3D" id="3.40.50.2020">
    <property type="match status" value="1"/>
</dbReference>
<dbReference type="HAMAP" id="MF_00004">
    <property type="entry name" value="Aden_phosphoribosyltr"/>
    <property type="match status" value="1"/>
</dbReference>
<dbReference type="InterPro" id="IPR050054">
    <property type="entry name" value="UPRTase/APRTase"/>
</dbReference>
<reference evidence="14 15" key="1">
    <citation type="submission" date="2009-01" db="EMBL/GenBank/DDBJ databases">
        <authorList>
            <person name="Fulton L."/>
            <person name="Clifton S."/>
            <person name="Fulton B."/>
            <person name="Xu J."/>
            <person name="Minx P."/>
            <person name="Pepin K.H."/>
            <person name="Johnson M."/>
            <person name="Bhonagiri V."/>
            <person name="Nash W.E."/>
            <person name="Mardis E.R."/>
            <person name="Wilson R.K."/>
        </authorList>
    </citation>
    <scope>NUCLEOTIDE SEQUENCE [LARGE SCALE GENOMIC DNA]</scope>
    <source>
        <strain evidence="14 15">DSM 15981</strain>
    </source>
</reference>
<sequence length="227" mass="25199">MGREAEPPDRAQPCKTRKKWENLCADIDRRLSAVYGGIADFCPKTESRREEQNMKKLEEYVRSIPDFPEPGIIFRDVTSILQDADGLHLAVDSLIRMLDGLDYDVVVGPESRGFIFGVPVAYAQHKSFVPVRKKGKLPCETISMDYDLEYGKATIEIHKDAIKPGQKVVIVDDLIATGGTTEAIIKLIEQLGGTVVKICFVMELAGLNGRAHLQGYDVDSAIIYEGK</sequence>
<proteinExistence type="inferred from homology"/>
<keyword evidence="11 12" id="KW-0660">Purine salvage</keyword>
<dbReference type="EMBL" id="ACCJ01000030">
    <property type="protein sequence ID" value="EEG57160.1"/>
    <property type="molecule type" value="Genomic_DNA"/>
</dbReference>
<feature type="domain" description="Phosphoribosyltransferase" evidence="13">
    <location>
        <begin position="101"/>
        <end position="215"/>
    </location>
</feature>
<evidence type="ECO:0000256" key="8">
    <source>
        <dbReference type="ARBA" id="ARBA00022490"/>
    </source>
</evidence>
<dbReference type="GO" id="GO:0003999">
    <property type="term" value="F:adenine phosphoribosyltransferase activity"/>
    <property type="evidence" value="ECO:0007669"/>
    <property type="project" value="UniProtKB-UniRule"/>
</dbReference>
<comment type="pathway">
    <text evidence="4 12">Purine metabolism; AMP biosynthesis via salvage pathway; AMP from adenine: step 1/1.</text>
</comment>
<evidence type="ECO:0000256" key="9">
    <source>
        <dbReference type="ARBA" id="ARBA00022676"/>
    </source>
</evidence>
<dbReference type="CDD" id="cd06223">
    <property type="entry name" value="PRTases_typeI"/>
    <property type="match status" value="1"/>
</dbReference>
<dbReference type="GO" id="GO:0016208">
    <property type="term" value="F:AMP binding"/>
    <property type="evidence" value="ECO:0007669"/>
    <property type="project" value="TreeGrafter"/>
</dbReference>
<comment type="subcellular location">
    <subcellularLocation>
        <location evidence="3 12">Cytoplasm</location>
    </subcellularLocation>
</comment>
<dbReference type="HOGENOM" id="CLU_063339_3_3_9"/>
<keyword evidence="9 12" id="KW-0328">Glycosyltransferase</keyword>
<evidence type="ECO:0000313" key="15">
    <source>
        <dbReference type="Proteomes" id="UP000004756"/>
    </source>
</evidence>
<dbReference type="PANTHER" id="PTHR32315">
    <property type="entry name" value="ADENINE PHOSPHORIBOSYLTRANSFERASE"/>
    <property type="match status" value="1"/>
</dbReference>
<evidence type="ECO:0000256" key="7">
    <source>
        <dbReference type="ARBA" id="ARBA00011893"/>
    </source>
</evidence>
<evidence type="ECO:0000256" key="1">
    <source>
        <dbReference type="ARBA" id="ARBA00000868"/>
    </source>
</evidence>
<organism evidence="14 15">
    <name type="scientific">[Clostridium] asparagiforme DSM 15981</name>
    <dbReference type="NCBI Taxonomy" id="518636"/>
    <lineage>
        <taxon>Bacteria</taxon>
        <taxon>Bacillati</taxon>
        <taxon>Bacillota</taxon>
        <taxon>Clostridia</taxon>
        <taxon>Lachnospirales</taxon>
        <taxon>Lachnospiraceae</taxon>
        <taxon>Enterocloster</taxon>
    </lineage>
</organism>
<dbReference type="EC" id="2.4.2.7" evidence="7 12"/>
<dbReference type="AlphaFoldDB" id="C0CUW1"/>
<protein>
    <recommendedName>
        <fullName evidence="7 12">Adenine phosphoribosyltransferase</fullName>
        <shortName evidence="12">APRT</shortName>
        <ecNumber evidence="7 12">2.4.2.7</ecNumber>
    </recommendedName>
</protein>
<dbReference type="PANTHER" id="PTHR32315:SF3">
    <property type="entry name" value="ADENINE PHOSPHORIBOSYLTRANSFERASE"/>
    <property type="match status" value="1"/>
</dbReference>
<evidence type="ECO:0000256" key="3">
    <source>
        <dbReference type="ARBA" id="ARBA00004496"/>
    </source>
</evidence>
<dbReference type="GO" id="GO:0006166">
    <property type="term" value="P:purine ribonucleoside salvage"/>
    <property type="evidence" value="ECO:0007669"/>
    <property type="project" value="UniProtKB-UniRule"/>
</dbReference>
<comment type="similarity">
    <text evidence="5 12">Belongs to the purine/pyrimidine phosphoribosyltransferase family.</text>
</comment>
<evidence type="ECO:0000313" key="14">
    <source>
        <dbReference type="EMBL" id="EEG57160.1"/>
    </source>
</evidence>
<dbReference type="InterPro" id="IPR029057">
    <property type="entry name" value="PRTase-like"/>
</dbReference>
<dbReference type="Pfam" id="PF00156">
    <property type="entry name" value="Pribosyltran"/>
    <property type="match status" value="1"/>
</dbReference>
<evidence type="ECO:0000256" key="10">
    <source>
        <dbReference type="ARBA" id="ARBA00022679"/>
    </source>
</evidence>
<dbReference type="Proteomes" id="UP000004756">
    <property type="component" value="Unassembled WGS sequence"/>
</dbReference>
<dbReference type="SUPFAM" id="SSF53271">
    <property type="entry name" value="PRTase-like"/>
    <property type="match status" value="1"/>
</dbReference>
<dbReference type="FunFam" id="3.40.50.2020:FF:000004">
    <property type="entry name" value="Adenine phosphoribosyltransferase"/>
    <property type="match status" value="1"/>
</dbReference>
<comment type="caution">
    <text evidence="14">The sequence shown here is derived from an EMBL/GenBank/DDBJ whole genome shotgun (WGS) entry which is preliminary data.</text>
</comment>
<reference evidence="14 15" key="2">
    <citation type="submission" date="2009-02" db="EMBL/GenBank/DDBJ databases">
        <title>Draft genome sequence of Clostridium asparagiforme (DSM 15981).</title>
        <authorList>
            <person name="Sudarsanam P."/>
            <person name="Ley R."/>
            <person name="Guruge J."/>
            <person name="Turnbaugh P.J."/>
            <person name="Mahowald M."/>
            <person name="Liep D."/>
            <person name="Gordon J."/>
        </authorList>
    </citation>
    <scope>NUCLEOTIDE SEQUENCE [LARGE SCALE GENOMIC DNA]</scope>
    <source>
        <strain evidence="14 15">DSM 15981</strain>
    </source>
</reference>
<keyword evidence="15" id="KW-1185">Reference proteome</keyword>
<dbReference type="GO" id="GO:0044209">
    <property type="term" value="P:AMP salvage"/>
    <property type="evidence" value="ECO:0007669"/>
    <property type="project" value="UniProtKB-UniRule"/>
</dbReference>
<dbReference type="NCBIfam" id="NF002634">
    <property type="entry name" value="PRK02304.1-3"/>
    <property type="match status" value="1"/>
</dbReference>
<evidence type="ECO:0000256" key="2">
    <source>
        <dbReference type="ARBA" id="ARBA00003968"/>
    </source>
</evidence>
<keyword evidence="10 12" id="KW-0808">Transferase</keyword>
<dbReference type="NCBIfam" id="NF002636">
    <property type="entry name" value="PRK02304.1-5"/>
    <property type="match status" value="1"/>
</dbReference>
<dbReference type="GO" id="GO:0006168">
    <property type="term" value="P:adenine salvage"/>
    <property type="evidence" value="ECO:0007669"/>
    <property type="project" value="InterPro"/>
</dbReference>
<comment type="function">
    <text evidence="2 12">Catalyzes a salvage reaction resulting in the formation of AMP, that is energically less costly than de novo synthesis.</text>
</comment>
<dbReference type="GO" id="GO:0005737">
    <property type="term" value="C:cytoplasm"/>
    <property type="evidence" value="ECO:0007669"/>
    <property type="project" value="UniProtKB-SubCell"/>
</dbReference>
<evidence type="ECO:0000256" key="11">
    <source>
        <dbReference type="ARBA" id="ARBA00022726"/>
    </source>
</evidence>
<dbReference type="GO" id="GO:0002055">
    <property type="term" value="F:adenine binding"/>
    <property type="evidence" value="ECO:0007669"/>
    <property type="project" value="TreeGrafter"/>
</dbReference>